<proteinExistence type="predicted"/>
<dbReference type="InterPro" id="IPR046151">
    <property type="entry name" value="DUF6153"/>
</dbReference>
<accession>A0ABT8J2M4</accession>
<comment type="caution">
    <text evidence="2">The sequence shown here is derived from an EMBL/GenBank/DDBJ whole genome shotgun (WGS) entry which is preliminary data.</text>
</comment>
<name>A0ABT8J2M4_9MICO</name>
<gene>
    <name evidence="2" type="ORF">P5G59_19410</name>
</gene>
<keyword evidence="3" id="KW-1185">Reference proteome</keyword>
<evidence type="ECO:0000256" key="1">
    <source>
        <dbReference type="SAM" id="Phobius"/>
    </source>
</evidence>
<evidence type="ECO:0000313" key="2">
    <source>
        <dbReference type="EMBL" id="MDN4599328.1"/>
    </source>
</evidence>
<keyword evidence="1" id="KW-0812">Transmembrane</keyword>
<dbReference type="Proteomes" id="UP001174210">
    <property type="component" value="Unassembled WGS sequence"/>
</dbReference>
<organism evidence="2 3">
    <name type="scientific">Leifsonia virtsii</name>
    <dbReference type="NCBI Taxonomy" id="3035915"/>
    <lineage>
        <taxon>Bacteria</taxon>
        <taxon>Bacillati</taxon>
        <taxon>Actinomycetota</taxon>
        <taxon>Actinomycetes</taxon>
        <taxon>Micrococcales</taxon>
        <taxon>Microbacteriaceae</taxon>
        <taxon>Leifsonia</taxon>
    </lineage>
</organism>
<evidence type="ECO:0000313" key="3">
    <source>
        <dbReference type="Proteomes" id="UP001174210"/>
    </source>
</evidence>
<reference evidence="2" key="1">
    <citation type="submission" date="2023-03" db="EMBL/GenBank/DDBJ databases">
        <title>MT1 and MT2 Draft Genomes of Novel Species.</title>
        <authorList>
            <person name="Venkateswaran K."/>
        </authorList>
    </citation>
    <scope>NUCLEOTIDE SEQUENCE</scope>
    <source>
        <strain evidence="2">F6_8S_P_1A</strain>
    </source>
</reference>
<feature type="transmembrane region" description="Helical" evidence="1">
    <location>
        <begin position="17"/>
        <end position="37"/>
    </location>
</feature>
<dbReference type="RefSeq" id="WP_301220671.1">
    <property type="nucleotide sequence ID" value="NZ_JAROCB010000006.1"/>
</dbReference>
<feature type="transmembrane region" description="Helical" evidence="1">
    <location>
        <begin position="104"/>
        <end position="124"/>
    </location>
</feature>
<keyword evidence="1" id="KW-1133">Transmembrane helix</keyword>
<sequence>MVSNSIRLPRLAPLQRVVMLLLAVTGTLIGLLAMHTLTTVTGDHTSHHATAINVDGAPATLVDHHAMSDSGMTGGAVMTDTNTSNDAHGVGDCNGMCEPGHTMANMACLLALLILTLILTLRVITTRSGNALHRLIAALTATLPAVLAPPAPPSLHVLSISRT</sequence>
<dbReference type="EMBL" id="JAROCB010000006">
    <property type="protein sequence ID" value="MDN4599328.1"/>
    <property type="molecule type" value="Genomic_DNA"/>
</dbReference>
<protein>
    <submittedName>
        <fullName evidence="2">DUF6153 family protein</fullName>
    </submittedName>
</protein>
<dbReference type="Pfam" id="PF19650">
    <property type="entry name" value="DUF6153"/>
    <property type="match status" value="1"/>
</dbReference>
<keyword evidence="1" id="KW-0472">Membrane</keyword>